<evidence type="ECO:0000256" key="1">
    <source>
        <dbReference type="SAM" id="MobiDB-lite"/>
    </source>
</evidence>
<gene>
    <name evidence="2" type="ORF">FOL47_000132</name>
</gene>
<keyword evidence="3" id="KW-1185">Reference proteome</keyword>
<dbReference type="OrthoDB" id="432443at2759"/>
<feature type="compositionally biased region" description="Low complexity" evidence="1">
    <location>
        <begin position="1"/>
        <end position="20"/>
    </location>
</feature>
<accession>A0A7J6N2J6</accession>
<organism evidence="2 3">
    <name type="scientific">Perkinsus chesapeaki</name>
    <name type="common">Clam parasite</name>
    <name type="synonym">Perkinsus andrewsi</name>
    <dbReference type="NCBI Taxonomy" id="330153"/>
    <lineage>
        <taxon>Eukaryota</taxon>
        <taxon>Sar</taxon>
        <taxon>Alveolata</taxon>
        <taxon>Perkinsozoa</taxon>
        <taxon>Perkinsea</taxon>
        <taxon>Perkinsida</taxon>
        <taxon>Perkinsidae</taxon>
        <taxon>Perkinsus</taxon>
    </lineage>
</organism>
<dbReference type="Proteomes" id="UP000591131">
    <property type="component" value="Unassembled WGS sequence"/>
</dbReference>
<reference evidence="2 3" key="1">
    <citation type="submission" date="2020-04" db="EMBL/GenBank/DDBJ databases">
        <title>Perkinsus chesapeaki whole genome sequence.</title>
        <authorList>
            <person name="Bogema D.R."/>
        </authorList>
    </citation>
    <scope>NUCLEOTIDE SEQUENCE [LARGE SCALE GENOMIC DNA]</scope>
    <source>
        <strain evidence="2">ATCC PRA-425</strain>
    </source>
</reference>
<protein>
    <submittedName>
        <fullName evidence="2">Uncharacterized protein</fullName>
    </submittedName>
</protein>
<comment type="caution">
    <text evidence="2">The sequence shown here is derived from an EMBL/GenBank/DDBJ whole genome shotgun (WGS) entry which is preliminary data.</text>
</comment>
<name>A0A7J6N2J6_PERCH</name>
<feature type="region of interest" description="Disordered" evidence="1">
    <location>
        <begin position="144"/>
        <end position="169"/>
    </location>
</feature>
<dbReference type="EMBL" id="JAAPAO010000010">
    <property type="protein sequence ID" value="KAF4677670.1"/>
    <property type="molecule type" value="Genomic_DNA"/>
</dbReference>
<evidence type="ECO:0000313" key="3">
    <source>
        <dbReference type="Proteomes" id="UP000591131"/>
    </source>
</evidence>
<dbReference type="AlphaFoldDB" id="A0A7J6N2J6"/>
<proteinExistence type="predicted"/>
<sequence>MDTVTPHTSSTTQSSTTAYTPKPGHHHHQISSMIPISPERNSILNGGNTSSRSSGYTPDSEQRLMPPSSEDLSRGRQRPPYTPHYEDFGYPPRQGYPARHYMDQATTYGYPPPPPRIRSPQYPGYGGVPYDQGRYVSPPARQYPTYDRVDRRPPPPTATGPYPSYGYHRGGHDGIAEIRRAAEDRMMARDVTNRREYRLPGNGPLLKKFRVYLEKQGQDNKLGAVLSEITLPAVKVDEYGAGLKVKSVMEGEDTENVGLLARWNSKARGHDRDVRVGDVIVAVVDGMPPESIGPDASARKLMDKLKDCLACYPTIIMDVIREVPPLQPSDWPQTQQLMLKSLEGLRRNLEGGKDQAVTWFVGSCAPIILSPMSQLWCPLCECKQQTLGDYLDHFASPEHHDNRVSTASKFDSRWARLPVGNVDHYWFEYCYGFTSIVDPAELDPYAEFCSYSPDL</sequence>
<feature type="compositionally biased region" description="Polar residues" evidence="1">
    <location>
        <begin position="30"/>
        <end position="59"/>
    </location>
</feature>
<evidence type="ECO:0000313" key="2">
    <source>
        <dbReference type="EMBL" id="KAF4677670.1"/>
    </source>
</evidence>
<feature type="region of interest" description="Disordered" evidence="1">
    <location>
        <begin position="1"/>
        <end position="126"/>
    </location>
</feature>